<evidence type="ECO:0000259" key="1">
    <source>
        <dbReference type="Pfam" id="PF04717"/>
    </source>
</evidence>
<sequence length="250" mass="27160">MTKFFGKYRGKVTSNQDPLNLGRIQVEVPAIYGDGRQSWAMPCTPYAGVDIGFFTVPPVGTNVWVEFEGGDTDYPIWAGCFWGDNQLPQAARVGEPDKVQVFKTNGITFTWNNLDNKGLFIEVKDPVVNRPLKMVFNSEGIEINNNNELTIKLTTDIIELKNRTTSTVTMTADSIQIKESSVEIDLTASSIELKSPTGNIKLTASTGIELTTTPASTKLTPTSIDLSLGAANVKVSPISVNVNNGALEVI</sequence>
<name>A0AAP5M749_9CYAN</name>
<reference evidence="3" key="1">
    <citation type="journal article" date="2021" name="Science">
        <title>Hunting the eagle killer: A cyanobacterial neurotoxin causes vacuolar myelinopathy.</title>
        <authorList>
            <person name="Breinlinger S."/>
            <person name="Phillips T.J."/>
            <person name="Haram B.N."/>
            <person name="Mares J."/>
            <person name="Martinez Yerena J.A."/>
            <person name="Hrouzek P."/>
            <person name="Sobotka R."/>
            <person name="Henderson W.M."/>
            <person name="Schmieder P."/>
            <person name="Williams S.M."/>
            <person name="Lauderdale J.D."/>
            <person name="Wilde H.D."/>
            <person name="Gerrin W."/>
            <person name="Kust A."/>
            <person name="Washington J.W."/>
            <person name="Wagner C."/>
            <person name="Geier B."/>
            <person name="Liebeke M."/>
            <person name="Enke H."/>
            <person name="Niedermeyer T.H.J."/>
            <person name="Wilde S.B."/>
        </authorList>
    </citation>
    <scope>NUCLEOTIDE SEQUENCE [LARGE SCALE GENOMIC DNA]</scope>
    <source>
        <strain evidence="3">Thurmond2011</strain>
    </source>
</reference>
<gene>
    <name evidence="2" type="ORF">G7B40_009180</name>
</gene>
<protein>
    <submittedName>
        <fullName evidence="2">Phage baseplate assembly protein V</fullName>
    </submittedName>
</protein>
<evidence type="ECO:0000313" key="2">
    <source>
        <dbReference type="EMBL" id="MDR9894740.1"/>
    </source>
</evidence>
<dbReference type="SUPFAM" id="SSF69255">
    <property type="entry name" value="gp5 N-terminal domain-like"/>
    <property type="match status" value="1"/>
</dbReference>
<dbReference type="Pfam" id="PF04717">
    <property type="entry name" value="Phage_base_V"/>
    <property type="match status" value="1"/>
</dbReference>
<dbReference type="AlphaFoldDB" id="A0AAP5M749"/>
<dbReference type="Proteomes" id="UP000667802">
    <property type="component" value="Unassembled WGS sequence"/>
</dbReference>
<feature type="domain" description="Gp5/Type VI secretion system Vgr protein OB-fold" evidence="1">
    <location>
        <begin position="8"/>
        <end position="82"/>
    </location>
</feature>
<evidence type="ECO:0000313" key="3">
    <source>
        <dbReference type="Proteomes" id="UP000667802"/>
    </source>
</evidence>
<dbReference type="EMBL" id="JAALHA020000003">
    <property type="protein sequence ID" value="MDR9894740.1"/>
    <property type="molecule type" value="Genomic_DNA"/>
</dbReference>
<proteinExistence type="predicted"/>
<dbReference type="InterPro" id="IPR037026">
    <property type="entry name" value="Vgr_OB-fold_dom_sf"/>
</dbReference>
<dbReference type="Gene3D" id="2.40.50.230">
    <property type="entry name" value="Gp5 N-terminal domain"/>
    <property type="match status" value="1"/>
</dbReference>
<comment type="caution">
    <text evidence="2">The sequence shown here is derived from an EMBL/GenBank/DDBJ whole genome shotgun (WGS) entry which is preliminary data.</text>
</comment>
<dbReference type="RefSeq" id="WP_208339737.1">
    <property type="nucleotide sequence ID" value="NZ_CAWQFN010000563.1"/>
</dbReference>
<accession>A0AAP5M749</accession>
<dbReference type="InterPro" id="IPR006531">
    <property type="entry name" value="Gp5/Vgr_OB"/>
</dbReference>
<keyword evidence="3" id="KW-1185">Reference proteome</keyword>
<organism evidence="2 3">
    <name type="scientific">Aetokthonos hydrillicola Thurmond2011</name>
    <dbReference type="NCBI Taxonomy" id="2712845"/>
    <lineage>
        <taxon>Bacteria</taxon>
        <taxon>Bacillati</taxon>
        <taxon>Cyanobacteriota</taxon>
        <taxon>Cyanophyceae</taxon>
        <taxon>Nostocales</taxon>
        <taxon>Hapalosiphonaceae</taxon>
        <taxon>Aetokthonos</taxon>
    </lineage>
</organism>